<reference evidence="2 3" key="1">
    <citation type="submission" date="2019-12" db="EMBL/GenBank/DDBJ databases">
        <authorList>
            <person name="Floudas D."/>
            <person name="Bentzer J."/>
            <person name="Ahren D."/>
            <person name="Johansson T."/>
            <person name="Persson P."/>
            <person name="Tunlid A."/>
        </authorList>
    </citation>
    <scope>NUCLEOTIDE SEQUENCE [LARGE SCALE GENOMIC DNA]</scope>
    <source>
        <strain evidence="2 3">CBS 102.39</strain>
    </source>
</reference>
<dbReference type="InterPro" id="IPR032675">
    <property type="entry name" value="LRR_dom_sf"/>
</dbReference>
<dbReference type="Gene3D" id="3.80.10.10">
    <property type="entry name" value="Ribonuclease Inhibitor"/>
    <property type="match status" value="1"/>
</dbReference>
<comment type="caution">
    <text evidence="2">The sequence shown here is derived from an EMBL/GenBank/DDBJ whole genome shotgun (WGS) entry which is preliminary data.</text>
</comment>
<evidence type="ECO:0000313" key="3">
    <source>
        <dbReference type="Proteomes" id="UP000521872"/>
    </source>
</evidence>
<dbReference type="AlphaFoldDB" id="A0A8H4QR96"/>
<sequence>MDARHDNDPVYQFREVPEAWDIISSYSTKKTLRQLCLVGNRGLVLPAQKYLFRNMTSNLSTIISRRHYLLPGRQAEGTVWFNELAQSHLSRHVQSWVIKGQDRFLYADKNHSDDGTLERAAAVTALLLNLPRYPNLRALRLKKISLSAQSLSLIGFITNLKSLHFEGTAGAFPFNLSVPLLLEEFGMDMSLEFSYPAEKEWEFREDDDFLGWNNLGDGHHTEGEDPGGEVIDSNPQQAEADDADNLDAQTGSDGEAGSDDSWEDPPPPDRSWTISSLESLKNLSLVHRAGYNGYTNRVSRVLQQHTPHTNLVSLVFTVTAKLGRDCLVRLLEASPLLETLKVIVSEAKIGDTLEMEESLEHIVLDRSACPLLRDVTCCPQLAKVIVPGRLVIAFSMQTANDFWNKYKFNDVISALQTLALEGITLTTLCFERTLAKDAEEILPLVASLFPQLNALKMIVKDSIEAVGDGEFNHGVDNAFRDDTAMEDPDDIRRAQDQFNHCFEGASKDYPPPSSDTTYHDGTYLGVLSKVAAGRIQLPDDLQNLELVQSRAHKRYRYSRDHELMFLKALAYPKFAKLELVKFGADNVHNISWKRNLVGLWKKPGWFFDRDGKNFVGAMHILLGETGGTFEAVVQEENEVRL</sequence>
<protein>
    <submittedName>
        <fullName evidence="2">Uncharacterized protein</fullName>
    </submittedName>
</protein>
<feature type="region of interest" description="Disordered" evidence="1">
    <location>
        <begin position="214"/>
        <end position="272"/>
    </location>
</feature>
<keyword evidence="3" id="KW-1185">Reference proteome</keyword>
<organism evidence="2 3">
    <name type="scientific">Agrocybe pediades</name>
    <dbReference type="NCBI Taxonomy" id="84607"/>
    <lineage>
        <taxon>Eukaryota</taxon>
        <taxon>Fungi</taxon>
        <taxon>Dikarya</taxon>
        <taxon>Basidiomycota</taxon>
        <taxon>Agaricomycotina</taxon>
        <taxon>Agaricomycetes</taxon>
        <taxon>Agaricomycetidae</taxon>
        <taxon>Agaricales</taxon>
        <taxon>Agaricineae</taxon>
        <taxon>Strophariaceae</taxon>
        <taxon>Agrocybe</taxon>
    </lineage>
</organism>
<proteinExistence type="predicted"/>
<evidence type="ECO:0000313" key="2">
    <source>
        <dbReference type="EMBL" id="KAF4615310.1"/>
    </source>
</evidence>
<evidence type="ECO:0000256" key="1">
    <source>
        <dbReference type="SAM" id="MobiDB-lite"/>
    </source>
</evidence>
<accession>A0A8H4QR96</accession>
<dbReference type="EMBL" id="JAACJL010000044">
    <property type="protein sequence ID" value="KAF4615310.1"/>
    <property type="molecule type" value="Genomic_DNA"/>
</dbReference>
<name>A0A8H4QR96_9AGAR</name>
<dbReference type="Proteomes" id="UP000521872">
    <property type="component" value="Unassembled WGS sequence"/>
</dbReference>
<gene>
    <name evidence="2" type="ORF">D9613_002517</name>
</gene>